<sequence length="735" mass="81874">MTLLTSNRKPFSLIQAPLELWGGIECTIVRIQDKFRSQAIETGHTNRLSDLDAIAALGIRTLRYPILWETIAPDHPDVCDWGWHDERMAHLHGLGIAPIAGLVHHGSGPAYTSLLDAEFPEKLAKHALRVAERYPWIKLFTPVNEPLTTARFSALYGHWYPHARSQEAMLRALYQECRGILLSMRAIRSIIPDAQLVQTEDMGKTFCLPRLQHQADFENERRWLSFDLLCGKISRSHPWHQAFLEAGIDAAQLAEFVGQPCVPDLIGINHYVTSERFLDHRFRDYPPAFHTDAVPYVDVHATRAYQTIGLTGPEARLREVWERYRLPIVVTEAHLGGARDDQLRWLGQVWQAAQNLRADGADVRAVTAWSLFGCVDWNTLLTQQNGFYESGVFDVRGGAIRPTALAGAVSSLVREGTFDHPVLDGVGWWHREDRFFAPPPQPIGAPHISASARKLVITGGRGTLGRALARVCEHRSLAHDLLTRDEMDIADTASVEAALRRHRPWAVINAAGYVRVADAARESERCFRENAAGAEMLAHACAKLGIPYVTFSSDLVFDGSLGRAYVESDEVSPLCVYGSSKAEAEKRVIQAFPDALVVRTSAFFSPWDRYNFVHAVLRDLVAGRPVEASDKVQVSPTYVPDLAHATIDLLIDRVGGIWHLANQGTISWYEFAERAARQAGLDTGMLIRVQGAERGMTALTSERGLLLPSFTSAIERYVQENTVAWSDAPSEREAA</sequence>
<dbReference type="SUPFAM" id="SSF51445">
    <property type="entry name" value="(Trans)glycosidases"/>
    <property type="match status" value="1"/>
</dbReference>
<dbReference type="GO" id="GO:0008831">
    <property type="term" value="F:dTDP-4-dehydrorhamnose reductase activity"/>
    <property type="evidence" value="ECO:0007669"/>
    <property type="project" value="UniProtKB-EC"/>
</dbReference>
<evidence type="ECO:0000256" key="2">
    <source>
        <dbReference type="ARBA" id="ARBA00010944"/>
    </source>
</evidence>
<dbReference type="Gene3D" id="3.20.20.80">
    <property type="entry name" value="Glycosidases"/>
    <property type="match status" value="1"/>
</dbReference>
<dbReference type="InterPro" id="IPR005913">
    <property type="entry name" value="dTDP_dehydrorham_reduct"/>
</dbReference>
<reference evidence="9" key="1">
    <citation type="submission" date="2018-09" db="EMBL/GenBank/DDBJ databases">
        <authorList>
            <person name="Zhu H."/>
        </authorList>
    </citation>
    <scope>NUCLEOTIDE SEQUENCE [LARGE SCALE GENOMIC DNA]</scope>
    <source>
        <strain evidence="9">K1R23-30</strain>
    </source>
</reference>
<evidence type="ECO:0000256" key="4">
    <source>
        <dbReference type="ARBA" id="ARBA00017099"/>
    </source>
</evidence>
<organism evidence="8 9">
    <name type="scientific">Noviherbaspirillum saxi</name>
    <dbReference type="NCBI Taxonomy" id="2320863"/>
    <lineage>
        <taxon>Bacteria</taxon>
        <taxon>Pseudomonadati</taxon>
        <taxon>Pseudomonadota</taxon>
        <taxon>Betaproteobacteria</taxon>
        <taxon>Burkholderiales</taxon>
        <taxon>Oxalobacteraceae</taxon>
        <taxon>Noviherbaspirillum</taxon>
    </lineage>
</organism>
<comment type="cofactor">
    <cofactor evidence="6">
        <name>Mg(2+)</name>
        <dbReference type="ChEBI" id="CHEBI:18420"/>
    </cofactor>
    <text evidence="6">Binds 1 Mg(2+) ion per monomer.</text>
</comment>
<comment type="pathway">
    <text evidence="1 6">Carbohydrate biosynthesis; dTDP-L-rhamnose biosynthesis.</text>
</comment>
<dbReference type="InterPro" id="IPR029903">
    <property type="entry name" value="RmlD-like-bd"/>
</dbReference>
<dbReference type="Pfam" id="PF04321">
    <property type="entry name" value="RmlD_sub_bind"/>
    <property type="match status" value="1"/>
</dbReference>
<dbReference type="Pfam" id="PF00232">
    <property type="entry name" value="Glyco_hydro_1"/>
    <property type="match status" value="1"/>
</dbReference>
<dbReference type="PANTHER" id="PTHR10491">
    <property type="entry name" value="DTDP-4-DEHYDRORHAMNOSE REDUCTASE"/>
    <property type="match status" value="1"/>
</dbReference>
<protein>
    <recommendedName>
        <fullName evidence="4 6">dTDP-4-dehydrorhamnose reductase</fullName>
        <ecNumber evidence="3 6">1.1.1.133</ecNumber>
    </recommendedName>
</protein>
<dbReference type="EC" id="1.1.1.133" evidence="3 6"/>
<dbReference type="OrthoDB" id="9803892at2"/>
<accession>A0A3A3FSE8</accession>
<evidence type="ECO:0000313" key="8">
    <source>
        <dbReference type="EMBL" id="RJF98976.1"/>
    </source>
</evidence>
<gene>
    <name evidence="8" type="ORF">D3871_10985</name>
</gene>
<proteinExistence type="inferred from homology"/>
<dbReference type="SUPFAM" id="SSF51735">
    <property type="entry name" value="NAD(P)-binding Rossmann-fold domains"/>
    <property type="match status" value="1"/>
</dbReference>
<evidence type="ECO:0000256" key="1">
    <source>
        <dbReference type="ARBA" id="ARBA00004781"/>
    </source>
</evidence>
<evidence type="ECO:0000256" key="6">
    <source>
        <dbReference type="RuleBase" id="RU364082"/>
    </source>
</evidence>
<dbReference type="CDD" id="cd05254">
    <property type="entry name" value="dTDP_HR_like_SDR_e"/>
    <property type="match status" value="1"/>
</dbReference>
<dbReference type="EMBL" id="QYUO01000001">
    <property type="protein sequence ID" value="RJF98976.1"/>
    <property type="molecule type" value="Genomic_DNA"/>
</dbReference>
<dbReference type="Gene3D" id="3.90.25.10">
    <property type="entry name" value="UDP-galactose 4-epimerase, domain 1"/>
    <property type="match status" value="1"/>
</dbReference>
<dbReference type="GO" id="GO:0019305">
    <property type="term" value="P:dTDP-rhamnose biosynthetic process"/>
    <property type="evidence" value="ECO:0007669"/>
    <property type="project" value="UniProtKB-UniPathway"/>
</dbReference>
<comment type="similarity">
    <text evidence="2 6">Belongs to the dTDP-4-dehydrorhamnose reductase family.</text>
</comment>
<evidence type="ECO:0000313" key="9">
    <source>
        <dbReference type="Proteomes" id="UP000265955"/>
    </source>
</evidence>
<evidence type="ECO:0000256" key="3">
    <source>
        <dbReference type="ARBA" id="ARBA00012929"/>
    </source>
</evidence>
<dbReference type="GO" id="GO:0004553">
    <property type="term" value="F:hydrolase activity, hydrolyzing O-glycosyl compounds"/>
    <property type="evidence" value="ECO:0007669"/>
    <property type="project" value="InterPro"/>
</dbReference>
<name>A0A3A3FSE8_9BURK</name>
<keyword evidence="6" id="KW-0560">Oxidoreductase</keyword>
<dbReference type="AlphaFoldDB" id="A0A3A3FSE8"/>
<dbReference type="InterPro" id="IPR017853">
    <property type="entry name" value="GH"/>
</dbReference>
<keyword evidence="6" id="KW-0521">NADP</keyword>
<dbReference type="PANTHER" id="PTHR10491:SF4">
    <property type="entry name" value="METHIONINE ADENOSYLTRANSFERASE 2 SUBUNIT BETA"/>
    <property type="match status" value="1"/>
</dbReference>
<dbReference type="GO" id="GO:0005975">
    <property type="term" value="P:carbohydrate metabolic process"/>
    <property type="evidence" value="ECO:0007669"/>
    <property type="project" value="InterPro"/>
</dbReference>
<feature type="domain" description="RmlD-like substrate binding" evidence="7">
    <location>
        <begin position="454"/>
        <end position="683"/>
    </location>
</feature>
<dbReference type="Gene3D" id="3.40.50.720">
    <property type="entry name" value="NAD(P)-binding Rossmann-like Domain"/>
    <property type="match status" value="1"/>
</dbReference>
<keyword evidence="9" id="KW-1185">Reference proteome</keyword>
<comment type="function">
    <text evidence="6">Catalyzes the reduction of dTDP-6-deoxy-L-lyxo-4-hexulose to yield dTDP-L-rhamnose.</text>
</comment>
<dbReference type="Proteomes" id="UP000265955">
    <property type="component" value="Unassembled WGS sequence"/>
</dbReference>
<dbReference type="InterPro" id="IPR001360">
    <property type="entry name" value="Glyco_hydro_1"/>
</dbReference>
<dbReference type="InterPro" id="IPR036291">
    <property type="entry name" value="NAD(P)-bd_dom_sf"/>
</dbReference>
<dbReference type="UniPathway" id="UPA00124"/>
<evidence type="ECO:0000256" key="5">
    <source>
        <dbReference type="ARBA" id="ARBA00048200"/>
    </source>
</evidence>
<comment type="caution">
    <text evidence="8">The sequence shown here is derived from an EMBL/GenBank/DDBJ whole genome shotgun (WGS) entry which is preliminary data.</text>
</comment>
<evidence type="ECO:0000259" key="7">
    <source>
        <dbReference type="Pfam" id="PF04321"/>
    </source>
</evidence>
<comment type="catalytic activity">
    <reaction evidence="5 6">
        <text>dTDP-beta-L-rhamnose + NADP(+) = dTDP-4-dehydro-beta-L-rhamnose + NADPH + H(+)</text>
        <dbReference type="Rhea" id="RHEA:21796"/>
        <dbReference type="ChEBI" id="CHEBI:15378"/>
        <dbReference type="ChEBI" id="CHEBI:57510"/>
        <dbReference type="ChEBI" id="CHEBI:57783"/>
        <dbReference type="ChEBI" id="CHEBI:58349"/>
        <dbReference type="ChEBI" id="CHEBI:62830"/>
        <dbReference type="EC" id="1.1.1.133"/>
    </reaction>
</comment>
<dbReference type="RefSeq" id="WP_119768922.1">
    <property type="nucleotide sequence ID" value="NZ_QYUO01000001.1"/>
</dbReference>